<organism evidence="1 2">
    <name type="scientific">Candidatus Daviesbacteria bacterium RIFOXYD1_FULL_41_10</name>
    <dbReference type="NCBI Taxonomy" id="1797801"/>
    <lineage>
        <taxon>Bacteria</taxon>
        <taxon>Candidatus Daviesiibacteriota</taxon>
    </lineage>
</organism>
<proteinExistence type="predicted"/>
<evidence type="ECO:0000313" key="1">
    <source>
        <dbReference type="EMBL" id="OGE70922.1"/>
    </source>
</evidence>
<gene>
    <name evidence="1" type="ORF">A2617_02195</name>
</gene>
<dbReference type="Proteomes" id="UP000177135">
    <property type="component" value="Unassembled WGS sequence"/>
</dbReference>
<dbReference type="EMBL" id="MFEC01000029">
    <property type="protein sequence ID" value="OGE70922.1"/>
    <property type="molecule type" value="Genomic_DNA"/>
</dbReference>
<protein>
    <submittedName>
        <fullName evidence="1">Uncharacterized protein</fullName>
    </submittedName>
</protein>
<reference evidence="1 2" key="1">
    <citation type="journal article" date="2016" name="Nat. Commun.">
        <title>Thousands of microbial genomes shed light on interconnected biogeochemical processes in an aquifer system.</title>
        <authorList>
            <person name="Anantharaman K."/>
            <person name="Brown C.T."/>
            <person name="Hug L.A."/>
            <person name="Sharon I."/>
            <person name="Castelle C.J."/>
            <person name="Probst A.J."/>
            <person name="Thomas B.C."/>
            <person name="Singh A."/>
            <person name="Wilkins M.J."/>
            <person name="Karaoz U."/>
            <person name="Brodie E.L."/>
            <person name="Williams K.H."/>
            <person name="Hubbard S.S."/>
            <person name="Banfield J.F."/>
        </authorList>
    </citation>
    <scope>NUCLEOTIDE SEQUENCE [LARGE SCALE GENOMIC DNA]</scope>
</reference>
<sequence>MSKQNDPLREASIKNLLNKVDEVTKEKKLDLSSDEDLSIAIMNLVSIEEHLFFTSQKTGKSSYLDLLNEVRSMRKDLLKEIIKDYEGEVWCISKHLLASSMRLMEVGTKELGKGNKGKAGELFKKAYSLYSLFWGINLKLVQTDKIKRDDADVNFLSEKGKKKGSSSLFDKLGTVVQKVIDCCKE</sequence>
<comment type="caution">
    <text evidence="1">The sequence shown here is derived from an EMBL/GenBank/DDBJ whole genome shotgun (WGS) entry which is preliminary data.</text>
</comment>
<name>A0A1F5N016_9BACT</name>
<evidence type="ECO:0000313" key="2">
    <source>
        <dbReference type="Proteomes" id="UP000177135"/>
    </source>
</evidence>
<dbReference type="AlphaFoldDB" id="A0A1F5N016"/>
<accession>A0A1F5N016</accession>